<dbReference type="EMBL" id="JAMKFB020000013">
    <property type="protein sequence ID" value="KAL0177978.1"/>
    <property type="molecule type" value="Genomic_DNA"/>
</dbReference>
<gene>
    <name evidence="2" type="ORF">M9458_026872</name>
</gene>
<evidence type="ECO:0000313" key="2">
    <source>
        <dbReference type="EMBL" id="KAL0177978.1"/>
    </source>
</evidence>
<dbReference type="Pfam" id="PF00076">
    <property type="entry name" value="RRM_1"/>
    <property type="match status" value="1"/>
</dbReference>
<dbReference type="InterPro" id="IPR000504">
    <property type="entry name" value="RRM_dom"/>
</dbReference>
<feature type="non-terminal residue" evidence="2">
    <location>
        <position position="50"/>
    </location>
</feature>
<organism evidence="2 3">
    <name type="scientific">Cirrhinus mrigala</name>
    <name type="common">Mrigala</name>
    <dbReference type="NCBI Taxonomy" id="683832"/>
    <lineage>
        <taxon>Eukaryota</taxon>
        <taxon>Metazoa</taxon>
        <taxon>Chordata</taxon>
        <taxon>Craniata</taxon>
        <taxon>Vertebrata</taxon>
        <taxon>Euteleostomi</taxon>
        <taxon>Actinopterygii</taxon>
        <taxon>Neopterygii</taxon>
        <taxon>Teleostei</taxon>
        <taxon>Ostariophysi</taxon>
        <taxon>Cypriniformes</taxon>
        <taxon>Cyprinidae</taxon>
        <taxon>Labeoninae</taxon>
        <taxon>Labeonini</taxon>
        <taxon>Cirrhinus</taxon>
    </lineage>
</organism>
<dbReference type="InterPro" id="IPR035979">
    <property type="entry name" value="RBD_domain_sf"/>
</dbReference>
<feature type="domain" description="RRM" evidence="1">
    <location>
        <begin position="14"/>
        <end position="50"/>
    </location>
</feature>
<protein>
    <recommendedName>
        <fullName evidence="1">RRM domain-containing protein</fullName>
    </recommendedName>
</protein>
<evidence type="ECO:0000313" key="3">
    <source>
        <dbReference type="Proteomes" id="UP001529510"/>
    </source>
</evidence>
<dbReference type="Gene3D" id="3.30.70.330">
    <property type="match status" value="1"/>
</dbReference>
<dbReference type="Proteomes" id="UP001529510">
    <property type="component" value="Unassembled WGS sequence"/>
</dbReference>
<comment type="caution">
    <text evidence="2">The sequence shown here is derived from an EMBL/GenBank/DDBJ whole genome shotgun (WGS) entry which is preliminary data.</text>
</comment>
<name>A0ABD0PX23_CIRMR</name>
<accession>A0ABD0PX23</accession>
<dbReference type="InterPro" id="IPR012677">
    <property type="entry name" value="Nucleotide-bd_a/b_plait_sf"/>
</dbReference>
<keyword evidence="3" id="KW-1185">Reference proteome</keyword>
<dbReference type="AlphaFoldDB" id="A0ABD0PX23"/>
<sequence>QSDSSRKVNSIGFSVLQHTSNDPYCFVEFFEHRDAAAALAAMNGRKILGK</sequence>
<feature type="non-terminal residue" evidence="2">
    <location>
        <position position="1"/>
    </location>
</feature>
<reference evidence="2 3" key="1">
    <citation type="submission" date="2024-05" db="EMBL/GenBank/DDBJ databases">
        <title>Genome sequencing and assembly of Indian major carp, Cirrhinus mrigala (Hamilton, 1822).</title>
        <authorList>
            <person name="Mohindra V."/>
            <person name="Chowdhury L.M."/>
            <person name="Lal K."/>
            <person name="Jena J.K."/>
        </authorList>
    </citation>
    <scope>NUCLEOTIDE SEQUENCE [LARGE SCALE GENOMIC DNA]</scope>
    <source>
        <strain evidence="2">CM1030</strain>
        <tissue evidence="2">Blood</tissue>
    </source>
</reference>
<proteinExistence type="predicted"/>
<evidence type="ECO:0000259" key="1">
    <source>
        <dbReference type="Pfam" id="PF00076"/>
    </source>
</evidence>
<dbReference type="SUPFAM" id="SSF54928">
    <property type="entry name" value="RNA-binding domain, RBD"/>
    <property type="match status" value="1"/>
</dbReference>